<comment type="similarity">
    <text evidence="1">Belongs to the serpin family.</text>
</comment>
<protein>
    <submittedName>
        <fullName evidence="4">Serpin B</fullName>
    </submittedName>
</protein>
<dbReference type="PROSITE" id="PS51257">
    <property type="entry name" value="PROKAR_LIPOPROTEIN"/>
    <property type="match status" value="1"/>
</dbReference>
<feature type="signal peptide" evidence="2">
    <location>
        <begin position="1"/>
        <end position="20"/>
    </location>
</feature>
<dbReference type="Gene3D" id="2.30.39.10">
    <property type="entry name" value="Alpha-1-antitrypsin, domain 1"/>
    <property type="match status" value="1"/>
</dbReference>
<evidence type="ECO:0000259" key="3">
    <source>
        <dbReference type="SMART" id="SM00093"/>
    </source>
</evidence>
<evidence type="ECO:0000256" key="2">
    <source>
        <dbReference type="SAM" id="SignalP"/>
    </source>
</evidence>
<dbReference type="STRING" id="1174501.SAMN05216192_103215"/>
<dbReference type="GO" id="GO:0005615">
    <property type="term" value="C:extracellular space"/>
    <property type="evidence" value="ECO:0007669"/>
    <property type="project" value="InterPro"/>
</dbReference>
<keyword evidence="5" id="KW-1185">Reference proteome</keyword>
<sequence>MRKRPALSLYVLLLPCILLAGCSSGGSDDFAGGSAADSAMNFSERAALAAKLDARLARQSNELGLRLLGKLREQNGGEGNLTVSPYSISAALALAYNGSGGETAEELGELLGYAPGELEQLNAGNKALLPLMNDAGPGVQLELAHSVWVENGIKLHKKYLEAAKTSYGAQVRTTDLSAEKSVTEVNQWVEDHTADKIDRMLEQPPGGNTVALLVNALYFKGAWQEKFPVERSEPADFHTGNNTAAEVMMMKQTGTFAYAENEDWQAVRLPYGEGQMEMLVILPSEGSSVDEVLQGGLPAGDPFAERFGTVGLPRFTAEYGVDLKEAVQALGVKTPFDPVTADFTALADVDTPIFIGSIIHKTFIEVNESGTEAAASTLVAMDGGAAPTADLPFEPTGRLSSLSRTHRLGYGCSSGPLGSRCRRNS</sequence>
<dbReference type="InterPro" id="IPR000215">
    <property type="entry name" value="Serpin_fam"/>
</dbReference>
<name>A0A1G8IEN3_9BACL</name>
<proteinExistence type="inferred from homology"/>
<feature type="chain" id="PRO_5038719089" evidence="2">
    <location>
        <begin position="21"/>
        <end position="425"/>
    </location>
</feature>
<dbReference type="AlphaFoldDB" id="A0A1G8IEN3"/>
<organism evidence="4 5">
    <name type="scientific">Paenibacillus typhae</name>
    <dbReference type="NCBI Taxonomy" id="1174501"/>
    <lineage>
        <taxon>Bacteria</taxon>
        <taxon>Bacillati</taxon>
        <taxon>Bacillota</taxon>
        <taxon>Bacilli</taxon>
        <taxon>Bacillales</taxon>
        <taxon>Paenibacillaceae</taxon>
        <taxon>Paenibacillus</taxon>
    </lineage>
</organism>
<dbReference type="CDD" id="cd19588">
    <property type="entry name" value="serpin_miropin-like"/>
    <property type="match status" value="1"/>
</dbReference>
<dbReference type="Gene3D" id="3.30.497.10">
    <property type="entry name" value="Antithrombin, subunit I, domain 2"/>
    <property type="match status" value="1"/>
</dbReference>
<gene>
    <name evidence="4" type="ORF">SAMN05216192_103215</name>
</gene>
<dbReference type="SUPFAM" id="SSF56574">
    <property type="entry name" value="Serpins"/>
    <property type="match status" value="1"/>
</dbReference>
<dbReference type="GO" id="GO:0004867">
    <property type="term" value="F:serine-type endopeptidase inhibitor activity"/>
    <property type="evidence" value="ECO:0007669"/>
    <property type="project" value="InterPro"/>
</dbReference>
<dbReference type="OrthoDB" id="9764871at2"/>
<dbReference type="InterPro" id="IPR023796">
    <property type="entry name" value="Serpin_dom"/>
</dbReference>
<evidence type="ECO:0000313" key="4">
    <source>
        <dbReference type="EMBL" id="SDI17366.1"/>
    </source>
</evidence>
<feature type="domain" description="Serpin" evidence="3">
    <location>
        <begin position="65"/>
        <end position="408"/>
    </location>
</feature>
<evidence type="ECO:0000256" key="1">
    <source>
        <dbReference type="RuleBase" id="RU000411"/>
    </source>
</evidence>
<dbReference type="InterPro" id="IPR042185">
    <property type="entry name" value="Serpin_sf_2"/>
</dbReference>
<evidence type="ECO:0000313" key="5">
    <source>
        <dbReference type="Proteomes" id="UP000199050"/>
    </source>
</evidence>
<dbReference type="PANTHER" id="PTHR11461">
    <property type="entry name" value="SERINE PROTEASE INHIBITOR, SERPIN"/>
    <property type="match status" value="1"/>
</dbReference>
<dbReference type="InterPro" id="IPR036186">
    <property type="entry name" value="Serpin_sf"/>
</dbReference>
<dbReference type="Pfam" id="PF00079">
    <property type="entry name" value="Serpin"/>
    <property type="match status" value="1"/>
</dbReference>
<dbReference type="PANTHER" id="PTHR11461:SF211">
    <property type="entry name" value="GH10112P-RELATED"/>
    <property type="match status" value="1"/>
</dbReference>
<reference evidence="5" key="1">
    <citation type="submission" date="2016-10" db="EMBL/GenBank/DDBJ databases">
        <authorList>
            <person name="Varghese N."/>
            <person name="Submissions S."/>
        </authorList>
    </citation>
    <scope>NUCLEOTIDE SEQUENCE [LARGE SCALE GENOMIC DNA]</scope>
    <source>
        <strain evidence="5">CGMCC 1.11012</strain>
    </source>
</reference>
<dbReference type="Proteomes" id="UP000199050">
    <property type="component" value="Unassembled WGS sequence"/>
</dbReference>
<keyword evidence="2" id="KW-0732">Signal</keyword>
<dbReference type="SMART" id="SM00093">
    <property type="entry name" value="SERPIN"/>
    <property type="match status" value="1"/>
</dbReference>
<dbReference type="InterPro" id="IPR042178">
    <property type="entry name" value="Serpin_sf_1"/>
</dbReference>
<dbReference type="EMBL" id="FNDX01000003">
    <property type="protein sequence ID" value="SDI17366.1"/>
    <property type="molecule type" value="Genomic_DNA"/>
</dbReference>
<dbReference type="RefSeq" id="WP_090712566.1">
    <property type="nucleotide sequence ID" value="NZ_FNDX01000003.1"/>
</dbReference>
<accession>A0A1G8IEN3</accession>